<accession>A0A9W4E3H6</accession>
<comment type="caution">
    <text evidence="3">The sequence shown here is derived from an EMBL/GenBank/DDBJ whole genome shotgun (WGS) entry which is preliminary data.</text>
</comment>
<dbReference type="CDD" id="cd16936">
    <property type="entry name" value="HATPase_RsbW-like"/>
    <property type="match status" value="1"/>
</dbReference>
<dbReference type="InterPro" id="IPR036890">
    <property type="entry name" value="HATPase_C_sf"/>
</dbReference>
<dbReference type="Gene3D" id="3.30.565.10">
    <property type="entry name" value="Histidine kinase-like ATPase, C-terminal domain"/>
    <property type="match status" value="1"/>
</dbReference>
<evidence type="ECO:0000259" key="2">
    <source>
        <dbReference type="Pfam" id="PF13581"/>
    </source>
</evidence>
<evidence type="ECO:0000256" key="1">
    <source>
        <dbReference type="ARBA" id="ARBA00022527"/>
    </source>
</evidence>
<dbReference type="InterPro" id="IPR050267">
    <property type="entry name" value="Anti-sigma-factor_SerPK"/>
</dbReference>
<reference evidence="3" key="1">
    <citation type="submission" date="2021-06" db="EMBL/GenBank/DDBJ databases">
        <authorList>
            <person name="Arsene-Ploetze F."/>
        </authorList>
    </citation>
    <scope>NUCLEOTIDE SEQUENCE</scope>
    <source>
        <strain evidence="3">SBRY1</strain>
    </source>
</reference>
<gene>
    <name evidence="3" type="ORF">SBRY_20179</name>
</gene>
<keyword evidence="3" id="KW-0418">Kinase</keyword>
<dbReference type="SUPFAM" id="SSF55874">
    <property type="entry name" value="ATPase domain of HSP90 chaperone/DNA topoisomerase II/histidine kinase"/>
    <property type="match status" value="1"/>
</dbReference>
<dbReference type="Proteomes" id="UP001153328">
    <property type="component" value="Unassembled WGS sequence"/>
</dbReference>
<dbReference type="PANTHER" id="PTHR35526:SF3">
    <property type="entry name" value="ANTI-SIGMA-F FACTOR RSBW"/>
    <property type="match status" value="1"/>
</dbReference>
<dbReference type="PANTHER" id="PTHR35526">
    <property type="entry name" value="ANTI-SIGMA-F FACTOR RSBW-RELATED"/>
    <property type="match status" value="1"/>
</dbReference>
<dbReference type="Pfam" id="PF13581">
    <property type="entry name" value="HATPase_c_2"/>
    <property type="match status" value="1"/>
</dbReference>
<dbReference type="EMBL" id="CAJVAX010000012">
    <property type="protein sequence ID" value="CAG7625629.1"/>
    <property type="molecule type" value="Genomic_DNA"/>
</dbReference>
<keyword evidence="3" id="KW-0808">Transferase</keyword>
<organism evidence="3 4">
    <name type="scientific">Actinacidiphila bryophytorum</name>
    <dbReference type="NCBI Taxonomy" id="1436133"/>
    <lineage>
        <taxon>Bacteria</taxon>
        <taxon>Bacillati</taxon>
        <taxon>Actinomycetota</taxon>
        <taxon>Actinomycetes</taxon>
        <taxon>Kitasatosporales</taxon>
        <taxon>Streptomycetaceae</taxon>
        <taxon>Actinacidiphila</taxon>
    </lineage>
</organism>
<sequence>MPSGILERPGATSCPMSRAAAGSNGGVIARSCPLPPCRSRGTVMSNYVSSPICVQSPAAVKKTRLGTDCSRPCGGGGVCWRHRNSQTTSKEAWVLMKIAADAMSPRSHPEASERSLLDLHLVHGSTAACTARHVLHRILSCQGVASDDIDDALLVVSELITNAVTHAHPPVSLHVRLCPAARTLTVSVADGGACPAGAATAGAAHEHGRGRKVIAAIAAAMGSTSAGPGNGKVHHWAALDLR</sequence>
<dbReference type="InterPro" id="IPR003594">
    <property type="entry name" value="HATPase_dom"/>
</dbReference>
<name>A0A9W4E3H6_9ACTN</name>
<dbReference type="AlphaFoldDB" id="A0A9W4E3H6"/>
<keyword evidence="1" id="KW-0723">Serine/threonine-protein kinase</keyword>
<dbReference type="GO" id="GO:0004674">
    <property type="term" value="F:protein serine/threonine kinase activity"/>
    <property type="evidence" value="ECO:0007669"/>
    <property type="project" value="UniProtKB-KW"/>
</dbReference>
<evidence type="ECO:0000313" key="3">
    <source>
        <dbReference type="EMBL" id="CAG7625629.1"/>
    </source>
</evidence>
<keyword evidence="4" id="KW-1185">Reference proteome</keyword>
<evidence type="ECO:0000313" key="4">
    <source>
        <dbReference type="Proteomes" id="UP001153328"/>
    </source>
</evidence>
<protein>
    <submittedName>
        <fullName evidence="3">Histidine kinase-like protein</fullName>
    </submittedName>
</protein>
<feature type="domain" description="Histidine kinase/HSP90-like ATPase" evidence="2">
    <location>
        <begin position="130"/>
        <end position="223"/>
    </location>
</feature>
<proteinExistence type="predicted"/>